<dbReference type="PANTHER" id="PTHR40661">
    <property type="match status" value="1"/>
</dbReference>
<dbReference type="GO" id="GO:0003677">
    <property type="term" value="F:DNA binding"/>
    <property type="evidence" value="ECO:0007669"/>
    <property type="project" value="UniProtKB-KW"/>
</dbReference>
<feature type="domain" description="Peptidase S24/S26A/S26B/S26C" evidence="4">
    <location>
        <begin position="145"/>
        <end position="271"/>
    </location>
</feature>
<evidence type="ECO:0000256" key="3">
    <source>
        <dbReference type="ARBA" id="ARBA00023163"/>
    </source>
</evidence>
<organism evidence="5 6">
    <name type="scientific">Igneacidithiobacillus copahuensis</name>
    <dbReference type="NCBI Taxonomy" id="2724909"/>
    <lineage>
        <taxon>Bacteria</taxon>
        <taxon>Pseudomonadati</taxon>
        <taxon>Pseudomonadota</taxon>
        <taxon>Acidithiobacillia</taxon>
        <taxon>Acidithiobacillales</taxon>
        <taxon>Acidithiobacillaceae</taxon>
        <taxon>Igneacidithiobacillus</taxon>
    </lineage>
</organism>
<dbReference type="RefSeq" id="WP_215885472.1">
    <property type="nucleotide sequence ID" value="NZ_JAAXYO010000087.1"/>
</dbReference>
<comment type="caution">
    <text evidence="5">The sequence shown here is derived from an EMBL/GenBank/DDBJ whole genome shotgun (WGS) entry which is preliminary data.</text>
</comment>
<evidence type="ECO:0000259" key="4">
    <source>
        <dbReference type="Pfam" id="PF00717"/>
    </source>
</evidence>
<evidence type="ECO:0000256" key="2">
    <source>
        <dbReference type="ARBA" id="ARBA00023125"/>
    </source>
</evidence>
<keyword evidence="1" id="KW-0805">Transcription regulation</keyword>
<evidence type="ECO:0000256" key="1">
    <source>
        <dbReference type="ARBA" id="ARBA00023015"/>
    </source>
</evidence>
<evidence type="ECO:0000313" key="5">
    <source>
        <dbReference type="EMBL" id="MBU2787881.1"/>
    </source>
</evidence>
<name>A0AAE3CJK4_9PROT</name>
<dbReference type="InterPro" id="IPR039418">
    <property type="entry name" value="LexA-like"/>
</dbReference>
<dbReference type="InterPro" id="IPR036286">
    <property type="entry name" value="LexA/Signal_pep-like_sf"/>
</dbReference>
<keyword evidence="3" id="KW-0804">Transcription</keyword>
<dbReference type="Pfam" id="PF00717">
    <property type="entry name" value="Peptidase_S24"/>
    <property type="match status" value="1"/>
</dbReference>
<proteinExistence type="predicted"/>
<dbReference type="Proteomes" id="UP001197378">
    <property type="component" value="Unassembled WGS sequence"/>
</dbReference>
<dbReference type="CDD" id="cd06529">
    <property type="entry name" value="S24_LexA-like"/>
    <property type="match status" value="1"/>
</dbReference>
<dbReference type="PANTHER" id="PTHR40661:SF3">
    <property type="entry name" value="FELS-1 PROPHAGE TRANSCRIPTIONAL REGULATOR"/>
    <property type="match status" value="1"/>
</dbReference>
<keyword evidence="6" id="KW-1185">Reference proteome</keyword>
<reference evidence="5" key="1">
    <citation type="journal article" date="2021" name="ISME J.">
        <title>Genomic evolution of the class Acidithiobacillia: deep-branching Proteobacteria living in extreme acidic conditions.</title>
        <authorList>
            <person name="Moya-Beltran A."/>
            <person name="Beard S."/>
            <person name="Rojas-Villalobos C."/>
            <person name="Issotta F."/>
            <person name="Gallardo Y."/>
            <person name="Ulloa R."/>
            <person name="Giaveno A."/>
            <person name="Degli Esposti M."/>
            <person name="Johnson D.B."/>
            <person name="Quatrini R."/>
        </authorList>
    </citation>
    <scope>NUCLEOTIDE SEQUENCE</scope>
    <source>
        <strain evidence="5">VAN18-1</strain>
    </source>
</reference>
<dbReference type="SUPFAM" id="SSF51306">
    <property type="entry name" value="LexA/Signal peptidase"/>
    <property type="match status" value="1"/>
</dbReference>
<accession>A0AAE3CJK4</accession>
<sequence>MRTFTYDVPTLDTIQMKSVEDTRAENLELLIRNVAGGVARKFAEMVNKDPSLLSRWRIHNKNRKMISSSTAREIEDALMKLSISEFKVESFWMDYDHSYNELSVKSVLPHGIKGNISEVRDVRAWYPDEEPLPDGYVTIEAVSLEVGAGSRLVVTEHPEHRLRVYDADFFIRRRCNPNQCKAYRVAGDSMRPFIFDKDWVVVDTSNRTPPGPGVTDERLCTYILRIGEEIMVKMLHRLPDGSLRVSSVNPEPKYAPFIVPAQNMDTVEIWGAYLERSGGRPIKQTSLA</sequence>
<dbReference type="InterPro" id="IPR015927">
    <property type="entry name" value="Peptidase_S24_S26A/B/C"/>
</dbReference>
<keyword evidence="2" id="KW-0238">DNA-binding</keyword>
<dbReference type="Gene3D" id="2.10.109.10">
    <property type="entry name" value="Umud Fragment, subunit A"/>
    <property type="match status" value="1"/>
</dbReference>
<evidence type="ECO:0000313" key="6">
    <source>
        <dbReference type="Proteomes" id="UP001197378"/>
    </source>
</evidence>
<dbReference type="EMBL" id="JAAXYO010000087">
    <property type="protein sequence ID" value="MBU2787881.1"/>
    <property type="molecule type" value="Genomic_DNA"/>
</dbReference>
<protein>
    <submittedName>
        <fullName evidence="5">S24 family peptidase</fullName>
    </submittedName>
</protein>
<dbReference type="AlphaFoldDB" id="A0AAE3CJK4"/>
<gene>
    <name evidence="5" type="ORF">HFQ13_06640</name>
</gene>